<feature type="compositionally biased region" description="Low complexity" evidence="1">
    <location>
        <begin position="205"/>
        <end position="216"/>
    </location>
</feature>
<dbReference type="EMBL" id="JABEBT010000061">
    <property type="protein sequence ID" value="KAF7634267.1"/>
    <property type="molecule type" value="Genomic_DNA"/>
</dbReference>
<sequence>MDVLNRLISRTNSNSSGKGFERLSQTCKSNVEQKQQKNCKLGKLSWKCCKDNLANSGAIGNKETKKTKDNTLNCSFSEPNLNIQVLNNDPINTIQKQNFEYEEDFGIIFDGDRERLCDKSEKKEKECSSPKNLKIDILPQLSPSGAFQLVRDKLPGSKKTPNQAQSSTNESPHNIIVATSSAPSLLVKQLRKHAKITDVVGGSIKKSTNKTNSQTTCVDSFDKNKHKNKNRKNNSIDGQRLLMFEEGMAMD</sequence>
<name>A0A8S9ZLC0_9BILA</name>
<dbReference type="AlphaFoldDB" id="A0A8S9ZLC0"/>
<dbReference type="OrthoDB" id="5896089at2759"/>
<evidence type="ECO:0000313" key="2">
    <source>
        <dbReference type="EMBL" id="KAF7634267.1"/>
    </source>
</evidence>
<keyword evidence="3" id="KW-1185">Reference proteome</keyword>
<organism evidence="2 3">
    <name type="scientific">Meloidogyne graminicola</name>
    <dbReference type="NCBI Taxonomy" id="189291"/>
    <lineage>
        <taxon>Eukaryota</taxon>
        <taxon>Metazoa</taxon>
        <taxon>Ecdysozoa</taxon>
        <taxon>Nematoda</taxon>
        <taxon>Chromadorea</taxon>
        <taxon>Rhabditida</taxon>
        <taxon>Tylenchina</taxon>
        <taxon>Tylenchomorpha</taxon>
        <taxon>Tylenchoidea</taxon>
        <taxon>Meloidogynidae</taxon>
        <taxon>Meloidogyninae</taxon>
        <taxon>Meloidogyne</taxon>
    </lineage>
</organism>
<dbReference type="Proteomes" id="UP000605970">
    <property type="component" value="Unassembled WGS sequence"/>
</dbReference>
<protein>
    <submittedName>
        <fullName evidence="2">Uncharacterized protein</fullName>
    </submittedName>
</protein>
<evidence type="ECO:0000256" key="1">
    <source>
        <dbReference type="SAM" id="MobiDB-lite"/>
    </source>
</evidence>
<proteinExistence type="predicted"/>
<evidence type="ECO:0000313" key="3">
    <source>
        <dbReference type="Proteomes" id="UP000605970"/>
    </source>
</evidence>
<accession>A0A8S9ZLC0</accession>
<comment type="caution">
    <text evidence="2">The sequence shown here is derived from an EMBL/GenBank/DDBJ whole genome shotgun (WGS) entry which is preliminary data.</text>
</comment>
<feature type="region of interest" description="Disordered" evidence="1">
    <location>
        <begin position="153"/>
        <end position="173"/>
    </location>
</feature>
<feature type="compositionally biased region" description="Polar residues" evidence="1">
    <location>
        <begin position="159"/>
        <end position="173"/>
    </location>
</feature>
<gene>
    <name evidence="2" type="ORF">Mgra_00006345</name>
</gene>
<reference evidence="2" key="1">
    <citation type="journal article" date="2020" name="Ecol. Evol.">
        <title>Genome structure and content of the rice root-knot nematode (Meloidogyne graminicola).</title>
        <authorList>
            <person name="Phan N.T."/>
            <person name="Danchin E.G.J."/>
            <person name="Klopp C."/>
            <person name="Perfus-Barbeoch L."/>
            <person name="Kozlowski D.K."/>
            <person name="Koutsovoulos G.D."/>
            <person name="Lopez-Roques C."/>
            <person name="Bouchez O."/>
            <person name="Zahm M."/>
            <person name="Besnard G."/>
            <person name="Bellafiore S."/>
        </authorList>
    </citation>
    <scope>NUCLEOTIDE SEQUENCE</scope>
    <source>
        <strain evidence="2">VN-18</strain>
    </source>
</reference>
<feature type="region of interest" description="Disordered" evidence="1">
    <location>
        <begin position="204"/>
        <end position="239"/>
    </location>
</feature>